<reference evidence="11" key="1">
    <citation type="submission" date="2017-04" db="EMBL/GenBank/DDBJ databases">
        <title>Genome evolution of the luminous symbionts of deep sea anglerfish.</title>
        <authorList>
            <person name="Hendry T.A."/>
        </authorList>
    </citation>
    <scope>NUCLEOTIDE SEQUENCE [LARGE SCALE GENOMIC DNA]</scope>
</reference>
<evidence type="ECO:0000256" key="2">
    <source>
        <dbReference type="ARBA" id="ARBA00006602"/>
    </source>
</evidence>
<dbReference type="KEGG" id="elux:BTN50_0686"/>
<dbReference type="GO" id="GO:0005829">
    <property type="term" value="C:cytosol"/>
    <property type="evidence" value="ECO:0007669"/>
    <property type="project" value="TreeGrafter"/>
</dbReference>
<keyword evidence="6" id="KW-0653">Protein transport</keyword>
<accession>A0A291B874</accession>
<evidence type="ECO:0000259" key="9">
    <source>
        <dbReference type="Pfam" id="PF02108"/>
    </source>
</evidence>
<dbReference type="InterPro" id="IPR051472">
    <property type="entry name" value="T3SS_Stator/FliH"/>
</dbReference>
<dbReference type="GO" id="GO:0044781">
    <property type="term" value="P:bacterial-type flagellum organization"/>
    <property type="evidence" value="ECO:0007669"/>
    <property type="project" value="UniProtKB-KW"/>
</dbReference>
<feature type="domain" description="Flagellar assembly protein FliH/Type III secretion system HrpE" evidence="9">
    <location>
        <begin position="128"/>
        <end position="254"/>
    </location>
</feature>
<evidence type="ECO:0000256" key="8">
    <source>
        <dbReference type="SAM" id="MobiDB-lite"/>
    </source>
</evidence>
<dbReference type="AlphaFoldDB" id="A0A291B874"/>
<keyword evidence="7" id="KW-1006">Bacterial flagellum protein export</keyword>
<protein>
    <recommendedName>
        <fullName evidence="3">Flagellar assembly protein FliH</fullName>
    </recommendedName>
</protein>
<keyword evidence="10" id="KW-0966">Cell projection</keyword>
<keyword evidence="11" id="KW-1185">Reference proteome</keyword>
<proteinExistence type="inferred from homology"/>
<evidence type="ECO:0000256" key="1">
    <source>
        <dbReference type="ARBA" id="ARBA00003041"/>
    </source>
</evidence>
<evidence type="ECO:0000256" key="7">
    <source>
        <dbReference type="ARBA" id="ARBA00023225"/>
    </source>
</evidence>
<evidence type="ECO:0000256" key="5">
    <source>
        <dbReference type="ARBA" id="ARBA00022795"/>
    </source>
</evidence>
<evidence type="ECO:0000313" key="10">
    <source>
        <dbReference type="EMBL" id="ATF09202.1"/>
    </source>
</evidence>
<keyword evidence="5" id="KW-1005">Bacterial flagellum biogenesis</keyword>
<dbReference type="OrthoDB" id="8480773at2"/>
<keyword evidence="4" id="KW-0813">Transport</keyword>
<evidence type="ECO:0000256" key="6">
    <source>
        <dbReference type="ARBA" id="ARBA00022927"/>
    </source>
</evidence>
<dbReference type="Pfam" id="PF02108">
    <property type="entry name" value="FliH"/>
    <property type="match status" value="1"/>
</dbReference>
<dbReference type="RefSeq" id="WP_096619524.1">
    <property type="nucleotide sequence ID" value="NZ_CP020660.1"/>
</dbReference>
<dbReference type="InterPro" id="IPR018035">
    <property type="entry name" value="Flagellar_FliH/T3SS_HrpE"/>
</dbReference>
<gene>
    <name evidence="10" type="ORF">BTN50_0686</name>
</gene>
<comment type="function">
    <text evidence="1">Needed for flagellar regrowth and assembly.</text>
</comment>
<name>A0A291B874_9GAMM</name>
<evidence type="ECO:0000313" key="11">
    <source>
        <dbReference type="Proteomes" id="UP000218160"/>
    </source>
</evidence>
<feature type="region of interest" description="Disordered" evidence="8">
    <location>
        <begin position="298"/>
        <end position="318"/>
    </location>
</feature>
<feature type="compositionally biased region" description="Polar residues" evidence="8">
    <location>
        <begin position="305"/>
        <end position="318"/>
    </location>
</feature>
<comment type="similarity">
    <text evidence="2">Belongs to the FliH family.</text>
</comment>
<dbReference type="GO" id="GO:0015031">
    <property type="term" value="P:protein transport"/>
    <property type="evidence" value="ECO:0007669"/>
    <property type="project" value="UniProtKB-KW"/>
</dbReference>
<dbReference type="EMBL" id="CP020660">
    <property type="protein sequence ID" value="ATF09202.1"/>
    <property type="molecule type" value="Genomic_DNA"/>
</dbReference>
<keyword evidence="10" id="KW-0969">Cilium</keyword>
<dbReference type="Proteomes" id="UP000218160">
    <property type="component" value="Chromosome 1"/>
</dbReference>
<keyword evidence="10" id="KW-0282">Flagellum</keyword>
<dbReference type="PANTHER" id="PTHR34982:SF1">
    <property type="entry name" value="FLAGELLAR ASSEMBLY PROTEIN FLIH"/>
    <property type="match status" value="1"/>
</dbReference>
<organism evidence="10 11">
    <name type="scientific">Candidatus Enterovibrio altilux</name>
    <dbReference type="NCBI Taxonomy" id="1927128"/>
    <lineage>
        <taxon>Bacteria</taxon>
        <taxon>Pseudomonadati</taxon>
        <taxon>Pseudomonadota</taxon>
        <taxon>Gammaproteobacteria</taxon>
        <taxon>Vibrionales</taxon>
        <taxon>Vibrionaceae</taxon>
        <taxon>Enterovibrio</taxon>
    </lineage>
</organism>
<evidence type="ECO:0000256" key="4">
    <source>
        <dbReference type="ARBA" id="ARBA00022448"/>
    </source>
</evidence>
<sequence length="318" mass="36055">MSIDRRRGYIRVTEQPDSIFERWSLPAYELNNASPKETALNYDPSWEAPKVAEEPVESEIDFKMLRPDALEHIRHSAYEEGKKEGYDKGFTEGREAGFKEGKIAGLDTGQKEGLEQGLLEGQLLVENRCQHLDAILEKITFPLVQVDHQVYQQVLEIVIQLTKTAIQTEVVTNPNVILATLQKSITALPMSGRQAIIYLHPEDIEVVTNVHSAESIKDYQWKFIPKPSINRGDIQIFCGDSIVDYRMKDRIQQLLSRFASQNITRELDCSEGGDGVDILRTIDIDSLSSNCDDHEVNMHAEDSSQEQSKSKNNPKIEI</sequence>
<evidence type="ECO:0000256" key="3">
    <source>
        <dbReference type="ARBA" id="ARBA00016507"/>
    </source>
</evidence>
<dbReference type="PANTHER" id="PTHR34982">
    <property type="entry name" value="YOP PROTEINS TRANSLOCATION PROTEIN L"/>
    <property type="match status" value="1"/>
</dbReference>